<dbReference type="Gene3D" id="3.40.630.30">
    <property type="match status" value="1"/>
</dbReference>
<dbReference type="eggNOG" id="ENOG502SSMM">
    <property type="taxonomic scope" value="Eukaryota"/>
</dbReference>
<accession>R9P347</accession>
<evidence type="ECO:0000259" key="3">
    <source>
        <dbReference type="PROSITE" id="PS51186"/>
    </source>
</evidence>
<reference evidence="5" key="1">
    <citation type="journal article" date="2013" name="Genome Announc.">
        <title>Draft genome sequence of the basidiomycetous yeast-like fungus Pseudozyma hubeiensis SY62, which produces an abundant amount of the biosurfactant mannosylerythritol lipids.</title>
        <authorList>
            <person name="Konishi M."/>
            <person name="Hatada Y."/>
            <person name="Horiuchi J."/>
        </authorList>
    </citation>
    <scope>NUCLEOTIDE SEQUENCE [LARGE SCALE GENOMIC DNA]</scope>
    <source>
        <strain evidence="5">SY62</strain>
    </source>
</reference>
<dbReference type="HOGENOM" id="CLU_013985_11_8_1"/>
<dbReference type="GeneID" id="24105396"/>
<dbReference type="PANTHER" id="PTHR43877">
    <property type="entry name" value="AMINOALKYLPHOSPHONATE N-ACETYLTRANSFERASE-RELATED-RELATED"/>
    <property type="match status" value="1"/>
</dbReference>
<dbReference type="RefSeq" id="XP_012186117.1">
    <property type="nucleotide sequence ID" value="XM_012330727.1"/>
</dbReference>
<dbReference type="GO" id="GO:0016747">
    <property type="term" value="F:acyltransferase activity, transferring groups other than amino-acyl groups"/>
    <property type="evidence" value="ECO:0007669"/>
    <property type="project" value="InterPro"/>
</dbReference>
<dbReference type="CDD" id="cd04301">
    <property type="entry name" value="NAT_SF"/>
    <property type="match status" value="1"/>
</dbReference>
<dbReference type="InterPro" id="IPR000182">
    <property type="entry name" value="GNAT_dom"/>
</dbReference>
<dbReference type="PANTHER" id="PTHR43877:SF2">
    <property type="entry name" value="AMINOALKYLPHOSPHONATE N-ACETYLTRANSFERASE-RELATED"/>
    <property type="match status" value="1"/>
</dbReference>
<name>R9P347_PSEHS</name>
<dbReference type="InterPro" id="IPR016181">
    <property type="entry name" value="Acyl_CoA_acyltransferase"/>
</dbReference>
<dbReference type="InterPro" id="IPR050832">
    <property type="entry name" value="Bact_Acetyltransf"/>
</dbReference>
<keyword evidence="5" id="KW-1185">Reference proteome</keyword>
<dbReference type="Proteomes" id="UP000014071">
    <property type="component" value="Unassembled WGS sequence"/>
</dbReference>
<keyword evidence="1 4" id="KW-0808">Transferase</keyword>
<sequence length="161" mass="17905">MEPTWSGTDSLRVEEVAWNHPDACRLREQQRIDIAALYERVDSEPGKPPSADDMSCFCVVYQDGLAVGCAGLRKLDQDSAELKRMFVTKEARGKGAANAVLVFLEQKAAALGVQRLLLETGDKLLEAQRFYKRSGFQIIPNFGYYQGVDSSICMEKILSVP</sequence>
<dbReference type="EMBL" id="DF238767">
    <property type="protein sequence ID" value="GAC92530.1"/>
    <property type="molecule type" value="Genomic_DNA"/>
</dbReference>
<evidence type="ECO:0000313" key="4">
    <source>
        <dbReference type="EMBL" id="GAC92530.1"/>
    </source>
</evidence>
<proteinExistence type="predicted"/>
<gene>
    <name evidence="4" type="ORF">PHSY_000084</name>
</gene>
<dbReference type="OrthoDB" id="41532at2759"/>
<evidence type="ECO:0000256" key="2">
    <source>
        <dbReference type="ARBA" id="ARBA00023315"/>
    </source>
</evidence>
<organism evidence="4 5">
    <name type="scientific">Pseudozyma hubeiensis (strain SY62)</name>
    <name type="common">Yeast</name>
    <dbReference type="NCBI Taxonomy" id="1305764"/>
    <lineage>
        <taxon>Eukaryota</taxon>
        <taxon>Fungi</taxon>
        <taxon>Dikarya</taxon>
        <taxon>Basidiomycota</taxon>
        <taxon>Ustilaginomycotina</taxon>
        <taxon>Ustilaginomycetes</taxon>
        <taxon>Ustilaginales</taxon>
        <taxon>Ustilaginaceae</taxon>
        <taxon>Pseudozyma</taxon>
    </lineage>
</organism>
<evidence type="ECO:0000256" key="1">
    <source>
        <dbReference type="ARBA" id="ARBA00022679"/>
    </source>
</evidence>
<dbReference type="AlphaFoldDB" id="R9P347"/>
<evidence type="ECO:0000313" key="5">
    <source>
        <dbReference type="Proteomes" id="UP000014071"/>
    </source>
</evidence>
<dbReference type="Pfam" id="PF00583">
    <property type="entry name" value="Acetyltransf_1"/>
    <property type="match status" value="1"/>
</dbReference>
<dbReference type="PROSITE" id="PS51186">
    <property type="entry name" value="GNAT"/>
    <property type="match status" value="1"/>
</dbReference>
<keyword evidence="2" id="KW-0012">Acyltransferase</keyword>
<feature type="domain" description="N-acetyltransferase" evidence="3">
    <location>
        <begin position="11"/>
        <end position="159"/>
    </location>
</feature>
<protein>
    <submittedName>
        <fullName evidence="4">N-acetyltransferase</fullName>
    </submittedName>
</protein>
<dbReference type="SUPFAM" id="SSF55729">
    <property type="entry name" value="Acyl-CoA N-acyltransferases (Nat)"/>
    <property type="match status" value="1"/>
</dbReference>
<dbReference type="STRING" id="1305764.R9P347"/>